<proteinExistence type="inferred from homology"/>
<evidence type="ECO:0000313" key="9">
    <source>
        <dbReference type="EMBL" id="CBY31556.1"/>
    </source>
</evidence>
<comment type="similarity">
    <text evidence="2">Belongs to the REXO4 family.</text>
</comment>
<dbReference type="EMBL" id="FN654308">
    <property type="protein sequence ID" value="CBY31556.1"/>
    <property type="molecule type" value="Genomic_DNA"/>
</dbReference>
<dbReference type="InterPro" id="IPR036397">
    <property type="entry name" value="RNaseH_sf"/>
</dbReference>
<dbReference type="PANTHER" id="PTHR12801">
    <property type="entry name" value="RNA EXONUCLEASE REXO1 / RECO3 FAMILY MEMBER-RELATED"/>
    <property type="match status" value="1"/>
</dbReference>
<dbReference type="Pfam" id="PF00929">
    <property type="entry name" value="RNase_T"/>
    <property type="match status" value="1"/>
</dbReference>
<keyword evidence="4" id="KW-0540">Nuclease</keyword>
<dbReference type="InterPro" id="IPR013520">
    <property type="entry name" value="Ribonucl_H"/>
</dbReference>
<gene>
    <name evidence="9" type="ORF">GSOID_T00025467001</name>
</gene>
<keyword evidence="5" id="KW-0378">Hydrolase</keyword>
<dbReference type="GO" id="GO:0005634">
    <property type="term" value="C:nucleus"/>
    <property type="evidence" value="ECO:0007669"/>
    <property type="project" value="UniProtKB-SubCell"/>
</dbReference>
<evidence type="ECO:0000256" key="5">
    <source>
        <dbReference type="ARBA" id="ARBA00022801"/>
    </source>
</evidence>
<evidence type="ECO:0000256" key="2">
    <source>
        <dbReference type="ARBA" id="ARBA00010489"/>
    </source>
</evidence>
<reference evidence="9" key="1">
    <citation type="journal article" date="2010" name="Science">
        <title>Plasticity of animal genome architecture unmasked by rapid evolution of a pelagic tunicate.</title>
        <authorList>
            <person name="Denoeud F."/>
            <person name="Henriet S."/>
            <person name="Mungpakdee S."/>
            <person name="Aury J.M."/>
            <person name="Da Silva C."/>
            <person name="Brinkmann H."/>
            <person name="Mikhaleva J."/>
            <person name="Olsen L.C."/>
            <person name="Jubin C."/>
            <person name="Canestro C."/>
            <person name="Bouquet J.M."/>
            <person name="Danks G."/>
            <person name="Poulain J."/>
            <person name="Campsteijn C."/>
            <person name="Adamski M."/>
            <person name="Cross I."/>
            <person name="Yadetie F."/>
            <person name="Muffato M."/>
            <person name="Louis A."/>
            <person name="Butcher S."/>
            <person name="Tsagkogeorga G."/>
            <person name="Konrad A."/>
            <person name="Singh S."/>
            <person name="Jensen M.F."/>
            <person name="Cong E.H."/>
            <person name="Eikeseth-Otteraa H."/>
            <person name="Noel B."/>
            <person name="Anthouard V."/>
            <person name="Porcel B.M."/>
            <person name="Kachouri-Lafond R."/>
            <person name="Nishino A."/>
            <person name="Ugolini M."/>
            <person name="Chourrout P."/>
            <person name="Nishida H."/>
            <person name="Aasland R."/>
            <person name="Huzurbazar S."/>
            <person name="Westhof E."/>
            <person name="Delsuc F."/>
            <person name="Lehrach H."/>
            <person name="Reinhardt R."/>
            <person name="Weissenbach J."/>
            <person name="Roy S.W."/>
            <person name="Artiguenave F."/>
            <person name="Postlethwait J.H."/>
            <person name="Manak J.R."/>
            <person name="Thompson E.M."/>
            <person name="Jaillon O."/>
            <person name="Du Pasquier L."/>
            <person name="Boudinot P."/>
            <person name="Liberles D.A."/>
            <person name="Volff J.N."/>
            <person name="Philippe H."/>
            <person name="Lenhard B."/>
            <person name="Roest Crollius H."/>
            <person name="Wincker P."/>
            <person name="Chourrout D."/>
        </authorList>
    </citation>
    <scope>NUCLEOTIDE SEQUENCE [LARGE SCALE GENOMIC DNA]</scope>
</reference>
<dbReference type="SUPFAM" id="SSF53098">
    <property type="entry name" value="Ribonuclease H-like"/>
    <property type="match status" value="1"/>
</dbReference>
<protein>
    <recommendedName>
        <fullName evidence="3">RNA exonuclease 4</fullName>
    </recommendedName>
</protein>
<evidence type="ECO:0000256" key="7">
    <source>
        <dbReference type="ARBA" id="ARBA00023242"/>
    </source>
</evidence>
<dbReference type="PANTHER" id="PTHR12801:SF158">
    <property type="entry name" value="RNA EXONUCLEASE 4"/>
    <property type="match status" value="1"/>
</dbReference>
<dbReference type="Gene3D" id="3.30.420.10">
    <property type="entry name" value="Ribonuclease H-like superfamily/Ribonuclease H"/>
    <property type="match status" value="1"/>
</dbReference>
<dbReference type="InterPro" id="IPR012337">
    <property type="entry name" value="RNaseH-like_sf"/>
</dbReference>
<comment type="subcellular location">
    <subcellularLocation>
        <location evidence="1">Nucleus</location>
    </subcellularLocation>
</comment>
<keyword evidence="7" id="KW-0539">Nucleus</keyword>
<evidence type="ECO:0000256" key="4">
    <source>
        <dbReference type="ARBA" id="ARBA00022722"/>
    </source>
</evidence>
<name>E4Y7F6_OIKDI</name>
<dbReference type="Proteomes" id="UP000011014">
    <property type="component" value="Unassembled WGS sequence"/>
</dbReference>
<dbReference type="CDD" id="cd06144">
    <property type="entry name" value="REX4_like"/>
    <property type="match status" value="1"/>
</dbReference>
<dbReference type="InterPro" id="IPR037431">
    <property type="entry name" value="REX4_DEDDh_dom"/>
</dbReference>
<evidence type="ECO:0000256" key="6">
    <source>
        <dbReference type="ARBA" id="ARBA00022839"/>
    </source>
</evidence>
<dbReference type="AlphaFoldDB" id="E4Y7F6"/>
<dbReference type="GO" id="GO:0003676">
    <property type="term" value="F:nucleic acid binding"/>
    <property type="evidence" value="ECO:0007669"/>
    <property type="project" value="InterPro"/>
</dbReference>
<sequence>MEDFRDTIVGLDCEMVGVNNGWPKVSVLARACVVSGHGEVLIDEYCSSNQKVTDYRTAISGIEEKHMKNAQDFSALQLKVKNAIAGKIVVGHGLTHDFECLKIDHPELMKRDTAEYFNGFLRTNKKPGLKALAKNQLGQEIQNGAHSPSIDAKAALAIYVKNRKEWEEKPMNYGRFYDYDYDDYDYDYY</sequence>
<dbReference type="GO" id="GO:0006364">
    <property type="term" value="P:rRNA processing"/>
    <property type="evidence" value="ECO:0007669"/>
    <property type="project" value="InterPro"/>
</dbReference>
<dbReference type="GO" id="GO:0008408">
    <property type="term" value="F:3'-5' exonuclease activity"/>
    <property type="evidence" value="ECO:0007669"/>
    <property type="project" value="InterPro"/>
</dbReference>
<evidence type="ECO:0000256" key="1">
    <source>
        <dbReference type="ARBA" id="ARBA00004123"/>
    </source>
</evidence>
<evidence type="ECO:0000256" key="3">
    <source>
        <dbReference type="ARBA" id="ARBA00016937"/>
    </source>
</evidence>
<keyword evidence="6" id="KW-0269">Exonuclease</keyword>
<dbReference type="InterPro" id="IPR047021">
    <property type="entry name" value="REXO1/3/4-like"/>
</dbReference>
<evidence type="ECO:0000259" key="8">
    <source>
        <dbReference type="SMART" id="SM00479"/>
    </source>
</evidence>
<feature type="domain" description="Exonuclease" evidence="8">
    <location>
        <begin position="7"/>
        <end position="168"/>
    </location>
</feature>
<dbReference type="SMART" id="SM00479">
    <property type="entry name" value="EXOIII"/>
    <property type="match status" value="1"/>
</dbReference>
<organism evidence="9">
    <name type="scientific">Oikopleura dioica</name>
    <name type="common">Tunicate</name>
    <dbReference type="NCBI Taxonomy" id="34765"/>
    <lineage>
        <taxon>Eukaryota</taxon>
        <taxon>Metazoa</taxon>
        <taxon>Chordata</taxon>
        <taxon>Tunicata</taxon>
        <taxon>Appendicularia</taxon>
        <taxon>Copelata</taxon>
        <taxon>Oikopleuridae</taxon>
        <taxon>Oikopleura</taxon>
    </lineage>
</organism>
<accession>E4Y7F6</accession>